<dbReference type="PANTHER" id="PTHR42794">
    <property type="entry name" value="HEMIN IMPORT ATP-BINDING PROTEIN HMUV"/>
    <property type="match status" value="1"/>
</dbReference>
<sequence length="158" mass="17021">MGRAPWIGTSQAAEDEAAIAAAIAKTDVAHLTHRVFPTLSGGEKARVSLARILAQGTRIVMLDEPTAALDLRHQEEVLQIARAIALQGHAVIVVLHDLSLAAAYADTIAMIDHGQLAATGKPDQVLTERRIEEIYGTSVRIIADPDTQRPVVLPRREL</sequence>
<evidence type="ECO:0000259" key="3">
    <source>
        <dbReference type="Pfam" id="PF00005"/>
    </source>
</evidence>
<dbReference type="SUPFAM" id="SSF52540">
    <property type="entry name" value="P-loop containing nucleoside triphosphate hydrolases"/>
    <property type="match status" value="1"/>
</dbReference>
<dbReference type="Proteomes" id="UP001501461">
    <property type="component" value="Unassembled WGS sequence"/>
</dbReference>
<dbReference type="PANTHER" id="PTHR42794:SF1">
    <property type="entry name" value="HEMIN IMPORT ATP-BINDING PROTEIN HMUV"/>
    <property type="match status" value="1"/>
</dbReference>
<proteinExistence type="predicted"/>
<name>A0ABN2UP36_9MICC</name>
<keyword evidence="2" id="KW-1278">Translocase</keyword>
<dbReference type="Gene3D" id="3.40.50.300">
    <property type="entry name" value="P-loop containing nucleotide triphosphate hydrolases"/>
    <property type="match status" value="1"/>
</dbReference>
<feature type="domain" description="ABC transporter" evidence="3">
    <location>
        <begin position="14"/>
        <end position="67"/>
    </location>
</feature>
<gene>
    <name evidence="4" type="ORF">GCM10009720_20680</name>
</gene>
<evidence type="ECO:0000313" key="5">
    <source>
        <dbReference type="Proteomes" id="UP001501461"/>
    </source>
</evidence>
<dbReference type="InterPro" id="IPR027417">
    <property type="entry name" value="P-loop_NTPase"/>
</dbReference>
<dbReference type="InterPro" id="IPR003439">
    <property type="entry name" value="ABC_transporter-like_ATP-bd"/>
</dbReference>
<comment type="caution">
    <text evidence="4">The sequence shown here is derived from an EMBL/GenBank/DDBJ whole genome shotgun (WGS) entry which is preliminary data.</text>
</comment>
<evidence type="ECO:0000256" key="2">
    <source>
        <dbReference type="ARBA" id="ARBA00022967"/>
    </source>
</evidence>
<accession>A0ABN2UP36</accession>
<dbReference type="EMBL" id="BAAAMN010000043">
    <property type="protein sequence ID" value="GAA2040057.1"/>
    <property type="molecule type" value="Genomic_DNA"/>
</dbReference>
<dbReference type="Pfam" id="PF00005">
    <property type="entry name" value="ABC_tran"/>
    <property type="match status" value="1"/>
</dbReference>
<protein>
    <recommendedName>
        <fullName evidence="3">ABC transporter domain-containing protein</fullName>
    </recommendedName>
</protein>
<evidence type="ECO:0000313" key="4">
    <source>
        <dbReference type="EMBL" id="GAA2040057.1"/>
    </source>
</evidence>
<dbReference type="RefSeq" id="WP_343958310.1">
    <property type="nucleotide sequence ID" value="NZ_BAAAMN010000043.1"/>
</dbReference>
<organism evidence="4 5">
    <name type="scientific">Yaniella flava</name>
    <dbReference type="NCBI Taxonomy" id="287930"/>
    <lineage>
        <taxon>Bacteria</taxon>
        <taxon>Bacillati</taxon>
        <taxon>Actinomycetota</taxon>
        <taxon>Actinomycetes</taxon>
        <taxon>Micrococcales</taxon>
        <taxon>Micrococcaceae</taxon>
        <taxon>Yaniella</taxon>
    </lineage>
</organism>
<keyword evidence="1" id="KW-0813">Transport</keyword>
<keyword evidence="5" id="KW-1185">Reference proteome</keyword>
<reference evidence="4 5" key="1">
    <citation type="journal article" date="2019" name="Int. J. Syst. Evol. Microbiol.">
        <title>The Global Catalogue of Microorganisms (GCM) 10K type strain sequencing project: providing services to taxonomists for standard genome sequencing and annotation.</title>
        <authorList>
            <consortium name="The Broad Institute Genomics Platform"/>
            <consortium name="The Broad Institute Genome Sequencing Center for Infectious Disease"/>
            <person name="Wu L."/>
            <person name="Ma J."/>
        </authorList>
    </citation>
    <scope>NUCLEOTIDE SEQUENCE [LARGE SCALE GENOMIC DNA]</scope>
    <source>
        <strain evidence="4 5">JCM 13595</strain>
    </source>
</reference>
<evidence type="ECO:0000256" key="1">
    <source>
        <dbReference type="ARBA" id="ARBA00022448"/>
    </source>
</evidence>